<evidence type="ECO:0000256" key="5">
    <source>
        <dbReference type="ARBA" id="ARBA00022679"/>
    </source>
</evidence>
<evidence type="ECO:0000313" key="10">
    <source>
        <dbReference type="EMBL" id="GAQ12098.1"/>
    </source>
</evidence>
<sequence>MCKMYKVVETGASPHQRSVLQLVKDLLILSRFHKYNPWLAVFSGVWASLLAGANEITAHPTSISAKHIVKQTLLCLACGYIFCGAGMVWNDWVDRDIDKSVARTKNRPLAAGRVTATEGFIWMLVQFAVSWWLMDIMLEGHDVAAAMIPVTISTILYPFGKRQLCRRLYIYPQYFLGFTLAWPSVIGWMAIKGRQIPFTQSISESLPLSITAFAWTLYLNTAYSYQDIVDDSKMNVNSVYVAAGSRIHMFLVILAGLVLGSLYLQLRAQKSGWLWASWMCVWALSFVHQLLRFDAKKPESGGPLHKENFALGVWTIVACAAELGLSSGKAEQFLSNRVFRQ</sequence>
<evidence type="ECO:0000256" key="7">
    <source>
        <dbReference type="ARBA" id="ARBA00022989"/>
    </source>
</evidence>
<dbReference type="GO" id="GO:0005886">
    <property type="term" value="C:plasma membrane"/>
    <property type="evidence" value="ECO:0007669"/>
    <property type="project" value="TreeGrafter"/>
</dbReference>
<comment type="caution">
    <text evidence="10">The sequence shown here is derived from an EMBL/GenBank/DDBJ whole genome shotgun (WGS) entry which is preliminary data.</text>
</comment>
<dbReference type="GO" id="GO:0016765">
    <property type="term" value="F:transferase activity, transferring alkyl or aryl (other than methyl) groups"/>
    <property type="evidence" value="ECO:0007669"/>
    <property type="project" value="InterPro"/>
</dbReference>
<keyword evidence="8 9" id="KW-0472">Membrane</keyword>
<dbReference type="InterPro" id="IPR044878">
    <property type="entry name" value="UbiA_sf"/>
</dbReference>
<dbReference type="Pfam" id="PF01040">
    <property type="entry name" value="UbiA"/>
    <property type="match status" value="1"/>
</dbReference>
<accession>A0AAN4PVF3</accession>
<feature type="transmembrane region" description="Helical" evidence="9">
    <location>
        <begin position="171"/>
        <end position="191"/>
    </location>
</feature>
<keyword evidence="7 9" id="KW-1133">Transmembrane helix</keyword>
<comment type="subcellular location">
    <subcellularLocation>
        <location evidence="2">Membrane</location>
        <topology evidence="2">Multi-pass membrane protein</topology>
    </subcellularLocation>
</comment>
<dbReference type="Gene3D" id="1.10.357.140">
    <property type="entry name" value="UbiA prenyltransferase"/>
    <property type="match status" value="1"/>
</dbReference>
<feature type="transmembrane region" description="Helical" evidence="9">
    <location>
        <begin position="140"/>
        <end position="159"/>
    </location>
</feature>
<feature type="transmembrane region" description="Helical" evidence="9">
    <location>
        <begin position="272"/>
        <end position="291"/>
    </location>
</feature>
<protein>
    <submittedName>
        <fullName evidence="10">4-hydroxybenzoate geranyltransferase 1</fullName>
    </submittedName>
</protein>
<keyword evidence="6 9" id="KW-0812">Transmembrane</keyword>
<reference evidence="10 11" key="1">
    <citation type="submission" date="2015-11" db="EMBL/GenBank/DDBJ databases">
        <title>Aspergillus lentulus strain IFM 54703T.</title>
        <authorList>
            <person name="Kusuya Y."/>
            <person name="Sakai K."/>
            <person name="Kamei K."/>
            <person name="Takahashi H."/>
            <person name="Yaguchi T."/>
        </authorList>
    </citation>
    <scope>NUCLEOTIDE SEQUENCE [LARGE SCALE GENOMIC DNA]</scope>
    <source>
        <strain evidence="10 11">IFM 54703</strain>
    </source>
</reference>
<organism evidence="10 11">
    <name type="scientific">Aspergillus lentulus</name>
    <dbReference type="NCBI Taxonomy" id="293939"/>
    <lineage>
        <taxon>Eukaryota</taxon>
        <taxon>Fungi</taxon>
        <taxon>Dikarya</taxon>
        <taxon>Ascomycota</taxon>
        <taxon>Pezizomycotina</taxon>
        <taxon>Eurotiomycetes</taxon>
        <taxon>Eurotiomycetidae</taxon>
        <taxon>Eurotiales</taxon>
        <taxon>Aspergillaceae</taxon>
        <taxon>Aspergillus</taxon>
        <taxon>Aspergillus subgen. Fumigati</taxon>
    </lineage>
</organism>
<dbReference type="Proteomes" id="UP000051487">
    <property type="component" value="Unassembled WGS sequence"/>
</dbReference>
<dbReference type="CDD" id="cd13959">
    <property type="entry name" value="PT_UbiA_COQ2"/>
    <property type="match status" value="1"/>
</dbReference>
<dbReference type="EMBL" id="BCLY01000017">
    <property type="protein sequence ID" value="GAQ12098.1"/>
    <property type="molecule type" value="Genomic_DNA"/>
</dbReference>
<evidence type="ECO:0000256" key="4">
    <source>
        <dbReference type="ARBA" id="ARBA00005985"/>
    </source>
</evidence>
<proteinExistence type="inferred from homology"/>
<evidence type="ECO:0000256" key="3">
    <source>
        <dbReference type="ARBA" id="ARBA00004721"/>
    </source>
</evidence>
<dbReference type="AlphaFoldDB" id="A0AAN4PVF3"/>
<dbReference type="PANTHER" id="PTHR11048:SF28">
    <property type="entry name" value="4-HYDROXYBENZOATE POLYPRENYLTRANSFERASE, MITOCHONDRIAL"/>
    <property type="match status" value="1"/>
</dbReference>
<feature type="transmembrane region" description="Helical" evidence="9">
    <location>
        <begin position="68"/>
        <end position="89"/>
    </location>
</feature>
<comment type="cofactor">
    <cofactor evidence="1">
        <name>Mg(2+)</name>
        <dbReference type="ChEBI" id="CHEBI:18420"/>
    </cofactor>
</comment>
<evidence type="ECO:0000256" key="2">
    <source>
        <dbReference type="ARBA" id="ARBA00004141"/>
    </source>
</evidence>
<evidence type="ECO:0000256" key="6">
    <source>
        <dbReference type="ARBA" id="ARBA00022692"/>
    </source>
</evidence>
<evidence type="ECO:0000256" key="9">
    <source>
        <dbReference type="SAM" id="Phobius"/>
    </source>
</evidence>
<evidence type="ECO:0000256" key="1">
    <source>
        <dbReference type="ARBA" id="ARBA00001946"/>
    </source>
</evidence>
<feature type="transmembrane region" description="Helical" evidence="9">
    <location>
        <begin position="110"/>
        <end position="134"/>
    </location>
</feature>
<dbReference type="Gene3D" id="1.20.120.1780">
    <property type="entry name" value="UbiA prenyltransferase"/>
    <property type="match status" value="1"/>
</dbReference>
<name>A0AAN4PVF3_ASPLE</name>
<dbReference type="InterPro" id="IPR000537">
    <property type="entry name" value="UbiA_prenyltransferase"/>
</dbReference>
<comment type="similarity">
    <text evidence="4">Belongs to the UbiA prenyltransferase family.</text>
</comment>
<gene>
    <name evidence="10" type="ORF">ALT_9419</name>
</gene>
<dbReference type="FunFam" id="1.20.120.1780:FF:000001">
    <property type="entry name" value="4-hydroxybenzoate octaprenyltransferase"/>
    <property type="match status" value="1"/>
</dbReference>
<dbReference type="InterPro" id="IPR039653">
    <property type="entry name" value="Prenyltransferase"/>
</dbReference>
<dbReference type="PANTHER" id="PTHR11048">
    <property type="entry name" value="PRENYLTRANSFERASES"/>
    <property type="match status" value="1"/>
</dbReference>
<dbReference type="PROSITE" id="PS00943">
    <property type="entry name" value="UBIA"/>
    <property type="match status" value="1"/>
</dbReference>
<feature type="transmembrane region" description="Helical" evidence="9">
    <location>
        <begin position="38"/>
        <end position="56"/>
    </location>
</feature>
<comment type="pathway">
    <text evidence="3">Secondary metabolite biosynthesis; terpenoid biosynthesis.</text>
</comment>
<dbReference type="FunFam" id="1.10.357.140:FF:000008">
    <property type="entry name" value="4-hydroxybenzoate octaprenyltransferase"/>
    <property type="match status" value="1"/>
</dbReference>
<feature type="transmembrane region" description="Helical" evidence="9">
    <location>
        <begin position="247"/>
        <end position="266"/>
    </location>
</feature>
<dbReference type="InterPro" id="IPR030470">
    <property type="entry name" value="UbiA_prenylTrfase_CS"/>
</dbReference>
<keyword evidence="5" id="KW-0808">Transferase</keyword>
<evidence type="ECO:0000256" key="8">
    <source>
        <dbReference type="ARBA" id="ARBA00023136"/>
    </source>
</evidence>
<evidence type="ECO:0000313" key="11">
    <source>
        <dbReference type="Proteomes" id="UP000051487"/>
    </source>
</evidence>